<dbReference type="Pfam" id="PF03781">
    <property type="entry name" value="FGE-sulfatase"/>
    <property type="match status" value="1"/>
</dbReference>
<accession>A0ABQ5MK91</accession>
<evidence type="ECO:0000313" key="2">
    <source>
        <dbReference type="EMBL" id="GLB49832.1"/>
    </source>
</evidence>
<proteinExistence type="predicted"/>
<dbReference type="RefSeq" id="WP_281765455.1">
    <property type="nucleotide sequence ID" value="NZ_BRVO01000002.1"/>
</dbReference>
<evidence type="ECO:0000313" key="3">
    <source>
        <dbReference type="Proteomes" id="UP001143543"/>
    </source>
</evidence>
<dbReference type="InterPro" id="IPR042095">
    <property type="entry name" value="SUMF_sf"/>
</dbReference>
<dbReference type="Proteomes" id="UP001143543">
    <property type="component" value="Unassembled WGS sequence"/>
</dbReference>
<feature type="domain" description="Sulfatase-modifying factor enzyme-like" evidence="1">
    <location>
        <begin position="60"/>
        <end position="248"/>
    </location>
</feature>
<comment type="caution">
    <text evidence="2">The sequence shown here is derived from an EMBL/GenBank/DDBJ whole genome shotgun (WGS) entry which is preliminary data.</text>
</comment>
<sequence>MFKGFIIAFIVLLGFSATAQLSELKKDFVFVKGSSDTIPVYNPDFFGSEEDTLPEYLVDELKDFYISKTCVSIADYKKYCEYTFKKMPDAPKWGWGDESKPMTNISYKDAEAYAEWIGSEYNVKVRLPHQTEWVFAANGGDFVDPVYFDTVYDDVTTTAVFKDNAGDVPKCVSCGKANSLGLHNMLGNVWEWADGWFYNANDDAPETDEEKHMIVGGSYLSPKEDMFYQKALMIPESAQQKDIGFRLAISKVDYEQAELLEELNAIRVKIWKKDNIVFSLKGIEFLDVDKVFLWNDELSFEQVNSVVVIANTDGSGSLPYSEEFADDVLKMNKYFTTYLINFLDEQKVE</sequence>
<name>A0ABQ5MK91_9FLAO</name>
<organism evidence="2 3">
    <name type="scientific">Neptunitalea lumnitzerae</name>
    <dbReference type="NCBI Taxonomy" id="2965509"/>
    <lineage>
        <taxon>Bacteria</taxon>
        <taxon>Pseudomonadati</taxon>
        <taxon>Bacteroidota</taxon>
        <taxon>Flavobacteriia</taxon>
        <taxon>Flavobacteriales</taxon>
        <taxon>Flavobacteriaceae</taxon>
        <taxon>Neptunitalea</taxon>
    </lineage>
</organism>
<dbReference type="EMBL" id="BRVO01000002">
    <property type="protein sequence ID" value="GLB49832.1"/>
    <property type="molecule type" value="Genomic_DNA"/>
</dbReference>
<dbReference type="PANTHER" id="PTHR23150">
    <property type="entry name" value="SULFATASE MODIFYING FACTOR 1, 2"/>
    <property type="match status" value="1"/>
</dbReference>
<protein>
    <recommendedName>
        <fullName evidence="1">Sulfatase-modifying factor enzyme-like domain-containing protein</fullName>
    </recommendedName>
</protein>
<dbReference type="InterPro" id="IPR016187">
    <property type="entry name" value="CTDL_fold"/>
</dbReference>
<dbReference type="InterPro" id="IPR051043">
    <property type="entry name" value="Sulfatase_Mod_Factor_Kinase"/>
</dbReference>
<dbReference type="SUPFAM" id="SSF56436">
    <property type="entry name" value="C-type lectin-like"/>
    <property type="match status" value="1"/>
</dbReference>
<dbReference type="Gene3D" id="3.90.1580.10">
    <property type="entry name" value="paralog of FGE (formylglycine-generating enzyme)"/>
    <property type="match status" value="1"/>
</dbReference>
<keyword evidence="3" id="KW-1185">Reference proteome</keyword>
<evidence type="ECO:0000259" key="1">
    <source>
        <dbReference type="Pfam" id="PF03781"/>
    </source>
</evidence>
<gene>
    <name evidence="2" type="ORF">Y10_22000</name>
</gene>
<dbReference type="PANTHER" id="PTHR23150:SF19">
    <property type="entry name" value="FORMYLGLYCINE-GENERATING ENZYME"/>
    <property type="match status" value="1"/>
</dbReference>
<dbReference type="InterPro" id="IPR005532">
    <property type="entry name" value="SUMF_dom"/>
</dbReference>
<reference evidence="2" key="1">
    <citation type="submission" date="2022-07" db="EMBL/GenBank/DDBJ databases">
        <title>Taxonomy of Novel Oxalotrophic and Methylotrophic Bacteria.</title>
        <authorList>
            <person name="Sahin N."/>
            <person name="Tani A."/>
        </authorList>
    </citation>
    <scope>NUCLEOTIDE SEQUENCE</scope>
    <source>
        <strain evidence="2">Y10</strain>
    </source>
</reference>